<dbReference type="EMBL" id="JABFUD020000024">
    <property type="protein sequence ID" value="KAI5060643.1"/>
    <property type="molecule type" value="Genomic_DNA"/>
</dbReference>
<keyword evidence="1" id="KW-0812">Transmembrane</keyword>
<evidence type="ECO:0000256" key="1">
    <source>
        <dbReference type="SAM" id="Phobius"/>
    </source>
</evidence>
<name>A0A9D4U392_ADICA</name>
<dbReference type="Proteomes" id="UP000886520">
    <property type="component" value="Chromosome 24"/>
</dbReference>
<keyword evidence="3" id="KW-1185">Reference proteome</keyword>
<reference evidence="2" key="1">
    <citation type="submission" date="2021-01" db="EMBL/GenBank/DDBJ databases">
        <title>Adiantum capillus-veneris genome.</title>
        <authorList>
            <person name="Fang Y."/>
            <person name="Liao Q."/>
        </authorList>
    </citation>
    <scope>NUCLEOTIDE SEQUENCE</scope>
    <source>
        <strain evidence="2">H3</strain>
        <tissue evidence="2">Leaf</tissue>
    </source>
</reference>
<evidence type="ECO:0000313" key="3">
    <source>
        <dbReference type="Proteomes" id="UP000886520"/>
    </source>
</evidence>
<gene>
    <name evidence="2" type="ORF">GOP47_0025063</name>
</gene>
<keyword evidence="1" id="KW-0472">Membrane</keyword>
<keyword evidence="1" id="KW-1133">Transmembrane helix</keyword>
<organism evidence="2 3">
    <name type="scientific">Adiantum capillus-veneris</name>
    <name type="common">Maidenhair fern</name>
    <dbReference type="NCBI Taxonomy" id="13818"/>
    <lineage>
        <taxon>Eukaryota</taxon>
        <taxon>Viridiplantae</taxon>
        <taxon>Streptophyta</taxon>
        <taxon>Embryophyta</taxon>
        <taxon>Tracheophyta</taxon>
        <taxon>Polypodiopsida</taxon>
        <taxon>Polypodiidae</taxon>
        <taxon>Polypodiales</taxon>
        <taxon>Pteridineae</taxon>
        <taxon>Pteridaceae</taxon>
        <taxon>Vittarioideae</taxon>
        <taxon>Adiantum</taxon>
    </lineage>
</organism>
<protein>
    <recommendedName>
        <fullName evidence="4">Transmembrane protein</fullName>
    </recommendedName>
</protein>
<sequence length="160" mass="17717">MQLQWKAWHHTSFKLSLTHTGKKALKFSHLQPFIGVPLRGPKKEKKVIFSCRGLHLELLLVFYCIVNTWPSFAFGNMYMVCTLALCTFHLGRPDLPPFGLASGFVPLALNLSSFSFALYHLDASGFSLSLPVVGLTPYLRGKAIAISLLSPSSSFKTFGP</sequence>
<feature type="transmembrane region" description="Helical" evidence="1">
    <location>
        <begin position="98"/>
        <end position="121"/>
    </location>
</feature>
<dbReference type="AlphaFoldDB" id="A0A9D4U392"/>
<accession>A0A9D4U392</accession>
<evidence type="ECO:0000313" key="2">
    <source>
        <dbReference type="EMBL" id="KAI5060643.1"/>
    </source>
</evidence>
<evidence type="ECO:0008006" key="4">
    <source>
        <dbReference type="Google" id="ProtNLM"/>
    </source>
</evidence>
<proteinExistence type="predicted"/>
<comment type="caution">
    <text evidence="2">The sequence shown here is derived from an EMBL/GenBank/DDBJ whole genome shotgun (WGS) entry which is preliminary data.</text>
</comment>